<name>A0A521FKK1_9SPHI</name>
<dbReference type="RefSeq" id="WP_142530559.1">
    <property type="nucleotide sequence ID" value="NZ_CBCSJO010000012.1"/>
</dbReference>
<sequence length="354" mass="39347">MKKFVPQIKRSYLIIAVVVLAIVAFRLTLPNIVKNYVNKKLNNLSGYTGHVDDIDIRLLQGAYMIKGLVLKKNTDPVKYPFLTIRKTDLSIEWKAIFKGRLVGEVVMDRPVIHILSTENLSKEPSKESWTKTVKALMPMTINKLLITEGKFAYVDHQKKPHTNLHIDHLHLTATNLANVEKAADPLPSRVNLTGISIGGGHLQADMKANVLKDIPDFDMGMQLKGVDLISLNGFLEANVKFDIERGSIDIFSKLKLKNSQLDGYIKPFIKDLKVLKVKKDIKKKGGILRVVKKAVVGLFAKAVTNPKTKKIATVVPIKGNIHDLKTSGWSTFLGVLKNAFIKAFKESIAGDVPG</sequence>
<organism evidence="2 3">
    <name type="scientific">Pedobacter westerhofensis</name>
    <dbReference type="NCBI Taxonomy" id="425512"/>
    <lineage>
        <taxon>Bacteria</taxon>
        <taxon>Pseudomonadati</taxon>
        <taxon>Bacteroidota</taxon>
        <taxon>Sphingobacteriia</taxon>
        <taxon>Sphingobacteriales</taxon>
        <taxon>Sphingobacteriaceae</taxon>
        <taxon>Pedobacter</taxon>
    </lineage>
</organism>
<dbReference type="PANTHER" id="PTHR30441:SF8">
    <property type="entry name" value="DUF748 DOMAIN-CONTAINING PROTEIN"/>
    <property type="match status" value="1"/>
</dbReference>
<dbReference type="GO" id="GO:0005886">
    <property type="term" value="C:plasma membrane"/>
    <property type="evidence" value="ECO:0007669"/>
    <property type="project" value="TreeGrafter"/>
</dbReference>
<dbReference type="EMBL" id="FXTN01000013">
    <property type="protein sequence ID" value="SMO96737.1"/>
    <property type="molecule type" value="Genomic_DNA"/>
</dbReference>
<keyword evidence="3" id="KW-1185">Reference proteome</keyword>
<dbReference type="GO" id="GO:0090313">
    <property type="term" value="P:regulation of protein targeting to membrane"/>
    <property type="evidence" value="ECO:0007669"/>
    <property type="project" value="TreeGrafter"/>
</dbReference>
<dbReference type="Proteomes" id="UP000320300">
    <property type="component" value="Unassembled WGS sequence"/>
</dbReference>
<keyword evidence="1" id="KW-1133">Transmembrane helix</keyword>
<proteinExistence type="predicted"/>
<keyword evidence="1" id="KW-0472">Membrane</keyword>
<dbReference type="OrthoDB" id="9771783at2"/>
<keyword evidence="1" id="KW-0812">Transmembrane</keyword>
<protein>
    <recommendedName>
        <fullName evidence="4">AsmA-like C-terminal region</fullName>
    </recommendedName>
</protein>
<dbReference type="AlphaFoldDB" id="A0A521FKK1"/>
<evidence type="ECO:0000256" key="1">
    <source>
        <dbReference type="SAM" id="Phobius"/>
    </source>
</evidence>
<evidence type="ECO:0000313" key="2">
    <source>
        <dbReference type="EMBL" id="SMO96737.1"/>
    </source>
</evidence>
<evidence type="ECO:0008006" key="4">
    <source>
        <dbReference type="Google" id="ProtNLM"/>
    </source>
</evidence>
<evidence type="ECO:0000313" key="3">
    <source>
        <dbReference type="Proteomes" id="UP000320300"/>
    </source>
</evidence>
<accession>A0A521FKK1</accession>
<dbReference type="PANTHER" id="PTHR30441">
    <property type="entry name" value="DUF748 DOMAIN-CONTAINING PROTEIN"/>
    <property type="match status" value="1"/>
</dbReference>
<reference evidence="2 3" key="1">
    <citation type="submission" date="2017-05" db="EMBL/GenBank/DDBJ databases">
        <authorList>
            <person name="Varghese N."/>
            <person name="Submissions S."/>
        </authorList>
    </citation>
    <scope>NUCLEOTIDE SEQUENCE [LARGE SCALE GENOMIC DNA]</scope>
    <source>
        <strain evidence="2 3">DSM 19036</strain>
    </source>
</reference>
<dbReference type="Pfam" id="PF05359">
    <property type="entry name" value="DUF748"/>
    <property type="match status" value="1"/>
</dbReference>
<gene>
    <name evidence="2" type="ORF">SAMN06265348_113136</name>
</gene>
<dbReference type="InterPro" id="IPR008023">
    <property type="entry name" value="DUF748"/>
</dbReference>
<dbReference type="InterPro" id="IPR052894">
    <property type="entry name" value="AsmA-related"/>
</dbReference>
<feature type="transmembrane region" description="Helical" evidence="1">
    <location>
        <begin position="12"/>
        <end position="29"/>
    </location>
</feature>